<dbReference type="EMBL" id="JAPDRK010000001">
    <property type="protein sequence ID" value="KAJ9616700.1"/>
    <property type="molecule type" value="Genomic_DNA"/>
</dbReference>
<evidence type="ECO:0008006" key="4">
    <source>
        <dbReference type="Google" id="ProtNLM"/>
    </source>
</evidence>
<reference evidence="2" key="1">
    <citation type="submission" date="2022-10" db="EMBL/GenBank/DDBJ databases">
        <title>Culturing micro-colonial fungi from biological soil crusts in the Mojave desert and describing Neophaeococcomyces mojavensis, and introducing the new genera and species Taxawa tesnikishii.</title>
        <authorList>
            <person name="Kurbessoian T."/>
            <person name="Stajich J.E."/>
        </authorList>
    </citation>
    <scope>NUCLEOTIDE SEQUENCE</scope>
    <source>
        <strain evidence="2">TK_41</strain>
    </source>
</reference>
<proteinExistence type="predicted"/>
<evidence type="ECO:0000313" key="2">
    <source>
        <dbReference type="EMBL" id="KAJ9616700.1"/>
    </source>
</evidence>
<name>A0AA38XNE1_9EURO</name>
<gene>
    <name evidence="2" type="ORF">H2200_000419</name>
</gene>
<keyword evidence="3" id="KW-1185">Reference proteome</keyword>
<accession>A0AA38XNE1</accession>
<comment type="caution">
    <text evidence="2">The sequence shown here is derived from an EMBL/GenBank/DDBJ whole genome shotgun (WGS) entry which is preliminary data.</text>
</comment>
<dbReference type="AlphaFoldDB" id="A0AA38XNE1"/>
<dbReference type="Proteomes" id="UP001172673">
    <property type="component" value="Unassembled WGS sequence"/>
</dbReference>
<protein>
    <recommendedName>
        <fullName evidence="4">F-box domain-containing protein</fullName>
    </recommendedName>
</protein>
<sequence length="291" mass="33833">MLGQLNHDTLAHVISFLDAPATVCLALTNHKYYESVLLICRCKRLEDICPRDVGKPIPIAIREQSFNMLVARATSTPFSSREAEWTIANPRNSEIRDTTLRYHGYRSDEGYLMAEHLAYIRMVEWFALQEDQQEGGERSPRWPSRQPSERGGEPRANPLSNSPLCKPYIRYQLRNFSTRLDDISRNIVLMIDLWNQDTIEAVEFMVLKQQLGEGWIKTKPTSLLRLKQRDRRRAGAIDLYRQLPGLVGLGQRRPSRVRRVAHRVAREFGYLGRTFAGFIWIEEHVRDMLPR</sequence>
<evidence type="ECO:0000256" key="1">
    <source>
        <dbReference type="SAM" id="MobiDB-lite"/>
    </source>
</evidence>
<feature type="region of interest" description="Disordered" evidence="1">
    <location>
        <begin position="134"/>
        <end position="161"/>
    </location>
</feature>
<evidence type="ECO:0000313" key="3">
    <source>
        <dbReference type="Proteomes" id="UP001172673"/>
    </source>
</evidence>
<organism evidence="2 3">
    <name type="scientific">Cladophialophora chaetospira</name>
    <dbReference type="NCBI Taxonomy" id="386627"/>
    <lineage>
        <taxon>Eukaryota</taxon>
        <taxon>Fungi</taxon>
        <taxon>Dikarya</taxon>
        <taxon>Ascomycota</taxon>
        <taxon>Pezizomycotina</taxon>
        <taxon>Eurotiomycetes</taxon>
        <taxon>Chaetothyriomycetidae</taxon>
        <taxon>Chaetothyriales</taxon>
        <taxon>Herpotrichiellaceae</taxon>
        <taxon>Cladophialophora</taxon>
    </lineage>
</organism>